<evidence type="ECO:0000256" key="3">
    <source>
        <dbReference type="SAM" id="SignalP"/>
    </source>
</evidence>
<feature type="transmembrane region" description="Helical" evidence="2">
    <location>
        <begin position="273"/>
        <end position="292"/>
    </location>
</feature>
<protein>
    <submittedName>
        <fullName evidence="4">Uncharacterized protein</fullName>
    </submittedName>
</protein>
<keyword evidence="2" id="KW-0812">Transmembrane</keyword>
<reference evidence="5" key="1">
    <citation type="journal article" date="2014" name="Genome Announc.">
        <title>Genome sequence of the pathogenic fungus Sporothrix schenckii (ATCC 58251).</title>
        <authorList>
            <person name="Cuomo C.A."/>
            <person name="Rodriguez-Del Valle N."/>
            <person name="Perez-Sanchez L."/>
            <person name="Abouelleil A."/>
            <person name="Goldberg J."/>
            <person name="Young S."/>
            <person name="Zeng Q."/>
            <person name="Birren B.W."/>
        </authorList>
    </citation>
    <scope>NUCLEOTIDE SEQUENCE [LARGE SCALE GENOMIC DNA]</scope>
    <source>
        <strain evidence="5">ATCC 58251 / de Perez 2211183</strain>
    </source>
</reference>
<proteinExistence type="predicted"/>
<name>U7PZT3_SPOS1</name>
<keyword evidence="2" id="KW-1133">Transmembrane helix</keyword>
<feature type="region of interest" description="Disordered" evidence="1">
    <location>
        <begin position="159"/>
        <end position="184"/>
    </location>
</feature>
<dbReference type="PANTHER" id="PTHR39599">
    <property type="entry name" value="GPI-ANCHORED PROTEIN (EUROFUNG)-RELATED-RELATED"/>
    <property type="match status" value="1"/>
</dbReference>
<feature type="signal peptide" evidence="3">
    <location>
        <begin position="1"/>
        <end position="28"/>
    </location>
</feature>
<keyword evidence="3" id="KW-0732">Signal</keyword>
<sequence length="293" mass="28739">MPRPVAAANTATLLFLQVLAWLVALAVGSGDAIGMAVAVEASNDNGGSSNSCPAHYYSCASQGSQFDGICCPYDQVCALAGDNRPACCPLGAVCTGNAPSTYVTTTAAASYVPNGFYSFPYLLPAGIAATTALADINACAAVVQQCSRTFSQCTSALENSGSSSGSNNVGPGGDGDGDGDGDGRAITVVVAGSTTITKRGVLPTEAAGVKRAVIGNPTATLAAASAAGVCSSLSSQACGGLPSDAAACSTLFSGRAAQTGFSTGNVSTRQRRLPSLGAVVAIVAVVGTAMMIL</sequence>
<dbReference type="PANTHER" id="PTHR39599:SF1">
    <property type="entry name" value="GPI-ANCHORED PROTEIN (EUROFUNG)"/>
    <property type="match status" value="1"/>
</dbReference>
<feature type="compositionally biased region" description="Low complexity" evidence="1">
    <location>
        <begin position="159"/>
        <end position="169"/>
    </location>
</feature>
<accession>U7PZT3</accession>
<evidence type="ECO:0000313" key="5">
    <source>
        <dbReference type="Proteomes" id="UP000018087"/>
    </source>
</evidence>
<evidence type="ECO:0000256" key="1">
    <source>
        <dbReference type="SAM" id="MobiDB-lite"/>
    </source>
</evidence>
<dbReference type="eggNOG" id="ENOG502RB4Z">
    <property type="taxonomic scope" value="Eukaryota"/>
</dbReference>
<dbReference type="HOGENOM" id="CLU_963697_0_0_1"/>
<evidence type="ECO:0000313" key="4">
    <source>
        <dbReference type="EMBL" id="ERT00260.1"/>
    </source>
</evidence>
<feature type="chain" id="PRO_5004685840" evidence="3">
    <location>
        <begin position="29"/>
        <end position="293"/>
    </location>
</feature>
<gene>
    <name evidence="4" type="ORF">HMPREF1624_03631</name>
</gene>
<dbReference type="OrthoDB" id="5410926at2759"/>
<organism evidence="4 5">
    <name type="scientific">Sporothrix schenckii (strain ATCC 58251 / de Perez 2211183)</name>
    <name type="common">Rose-picker's disease fungus</name>
    <dbReference type="NCBI Taxonomy" id="1391915"/>
    <lineage>
        <taxon>Eukaryota</taxon>
        <taxon>Fungi</taxon>
        <taxon>Dikarya</taxon>
        <taxon>Ascomycota</taxon>
        <taxon>Pezizomycotina</taxon>
        <taxon>Sordariomycetes</taxon>
        <taxon>Sordariomycetidae</taxon>
        <taxon>Ophiostomatales</taxon>
        <taxon>Ophiostomataceae</taxon>
        <taxon>Sporothrix</taxon>
    </lineage>
</organism>
<dbReference type="EMBL" id="KI440844">
    <property type="protein sequence ID" value="ERT00260.1"/>
    <property type="molecule type" value="Genomic_DNA"/>
</dbReference>
<dbReference type="AlphaFoldDB" id="U7PZT3"/>
<dbReference type="Proteomes" id="UP000018087">
    <property type="component" value="Unassembled WGS sequence"/>
</dbReference>
<keyword evidence="5" id="KW-1185">Reference proteome</keyword>
<keyword evidence="2" id="KW-0472">Membrane</keyword>
<evidence type="ECO:0000256" key="2">
    <source>
        <dbReference type="SAM" id="Phobius"/>
    </source>
</evidence>